<dbReference type="Proteomes" id="UP000315525">
    <property type="component" value="Unassembled WGS sequence"/>
</dbReference>
<gene>
    <name evidence="5" type="ORF">E3J62_09650</name>
</gene>
<reference evidence="5 6" key="1">
    <citation type="submission" date="2019-03" db="EMBL/GenBank/DDBJ databases">
        <title>Metabolic potential of uncultured bacteria and archaea associated with petroleum seepage in deep-sea sediments.</title>
        <authorList>
            <person name="Dong X."/>
            <person name="Hubert C."/>
        </authorList>
    </citation>
    <scope>NUCLEOTIDE SEQUENCE [LARGE SCALE GENOMIC DNA]</scope>
    <source>
        <strain evidence="5">E44_bin18</strain>
    </source>
</reference>
<accession>A0A523UQ52</accession>
<dbReference type="InterPro" id="IPR003798">
    <property type="entry name" value="DNA_recombination_RmuC"/>
</dbReference>
<evidence type="ECO:0000313" key="6">
    <source>
        <dbReference type="Proteomes" id="UP000315525"/>
    </source>
</evidence>
<proteinExistence type="inferred from homology"/>
<name>A0A523UQ52_UNCT6</name>
<dbReference type="AlphaFoldDB" id="A0A523UQ52"/>
<dbReference type="Pfam" id="PF02646">
    <property type="entry name" value="RmuC"/>
    <property type="match status" value="1"/>
</dbReference>
<protein>
    <submittedName>
        <fullName evidence="5">DNA recombination protein RmuC</fullName>
    </submittedName>
</protein>
<evidence type="ECO:0000256" key="1">
    <source>
        <dbReference type="ARBA" id="ARBA00003416"/>
    </source>
</evidence>
<organism evidence="5 6">
    <name type="scientific">candidate division TA06 bacterium</name>
    <dbReference type="NCBI Taxonomy" id="2250710"/>
    <lineage>
        <taxon>Bacteria</taxon>
        <taxon>Bacteria division TA06</taxon>
    </lineage>
</organism>
<dbReference type="EMBL" id="SOJN01000115">
    <property type="protein sequence ID" value="TET44660.1"/>
    <property type="molecule type" value="Genomic_DNA"/>
</dbReference>
<sequence length="345" mass="39259">MAIGLSLIVLLAVVYSIYDNKRTWQEMRRASGEDKAMLMLQQQVSDTAKSLNQAIAKMSEQVSNRLVSATNIVGDLKRGLGKLEKETERILEVGKDVKELQNIFRAPKLRGGFGEFLLGDLLGQILMPENFALQYRFKSGERVDAVIKLGEAMVPIDAKFPLENFKRITTAENDEERKRHKKEFVTDVKKHVDAIRKKYILPDEGTFDFALMYIPAENIYYETIIKDEQLGEDKSLNAHALAQRVIPVSPNSLYAYLQAIVLGLRGMRVEKNIREVLDNLRHLSQEFVKFSEDFQKIGGHLSHAGKSFENADRRLGRFTDRLETITSIEDKSEAEKQLAHGEKSD</sequence>
<evidence type="ECO:0000256" key="4">
    <source>
        <dbReference type="ARBA" id="ARBA00023172"/>
    </source>
</evidence>
<evidence type="ECO:0000313" key="5">
    <source>
        <dbReference type="EMBL" id="TET44660.1"/>
    </source>
</evidence>
<dbReference type="GO" id="GO:0006310">
    <property type="term" value="P:DNA recombination"/>
    <property type="evidence" value="ECO:0007669"/>
    <property type="project" value="UniProtKB-KW"/>
</dbReference>
<evidence type="ECO:0000256" key="3">
    <source>
        <dbReference type="ARBA" id="ARBA00023054"/>
    </source>
</evidence>
<keyword evidence="3" id="KW-0175">Coiled coil</keyword>
<dbReference type="PANTHER" id="PTHR30563:SF0">
    <property type="entry name" value="DNA RECOMBINATION PROTEIN RMUC"/>
    <property type="match status" value="1"/>
</dbReference>
<evidence type="ECO:0000256" key="2">
    <source>
        <dbReference type="ARBA" id="ARBA00009840"/>
    </source>
</evidence>
<comment type="similarity">
    <text evidence="2">Belongs to the RmuC family.</text>
</comment>
<keyword evidence="4" id="KW-0233">DNA recombination</keyword>
<comment type="function">
    <text evidence="1">Involved in DNA recombination.</text>
</comment>
<dbReference type="PANTHER" id="PTHR30563">
    <property type="entry name" value="DNA RECOMBINATION PROTEIN RMUC"/>
    <property type="match status" value="1"/>
</dbReference>
<comment type="caution">
    <text evidence="5">The sequence shown here is derived from an EMBL/GenBank/DDBJ whole genome shotgun (WGS) entry which is preliminary data.</text>
</comment>